<evidence type="ECO:0000256" key="1">
    <source>
        <dbReference type="SAM" id="MobiDB-lite"/>
    </source>
</evidence>
<dbReference type="EMBL" id="BT085250">
    <property type="protein sequence ID" value="ACR35603.1"/>
    <property type="molecule type" value="mRNA"/>
</dbReference>
<protein>
    <submittedName>
        <fullName evidence="2">Uncharacterized protein</fullName>
    </submittedName>
</protein>
<sequence length="70" mass="7617">MVGKGNQMPVTTNETNRYNLHRPQPDAQLKSPSEPKPRPKKKDTKNKDTADPNSNAGNKSCGELARGKGS</sequence>
<feature type="compositionally biased region" description="Polar residues" evidence="1">
    <location>
        <begin position="8"/>
        <end position="18"/>
    </location>
</feature>
<feature type="region of interest" description="Disordered" evidence="1">
    <location>
        <begin position="1"/>
        <end position="70"/>
    </location>
</feature>
<reference evidence="2" key="2">
    <citation type="submission" date="2012-06" db="EMBL/GenBank/DDBJ databases">
        <authorList>
            <person name="Yu Y."/>
            <person name="Currie J."/>
            <person name="Lomeli R."/>
            <person name="Angelova A."/>
            <person name="Collura K."/>
            <person name="Wissotski M."/>
            <person name="Campos D."/>
            <person name="Kudrna D."/>
            <person name="Golser W."/>
            <person name="Ashely E."/>
            <person name="Descour A."/>
            <person name="Fernandes J."/>
            <person name="Soderlund C."/>
            <person name="Walbot V."/>
        </authorList>
    </citation>
    <scope>NUCLEOTIDE SEQUENCE</scope>
    <source>
        <strain evidence="2">B73</strain>
    </source>
</reference>
<dbReference type="AlphaFoldDB" id="C4J353"/>
<accession>C4J353</accession>
<reference evidence="2" key="1">
    <citation type="journal article" date="2009" name="PLoS Genet.">
        <title>Sequencing, mapping, and analysis of 27,455 maize full-length cDNAs.</title>
        <authorList>
            <person name="Soderlund C."/>
            <person name="Descour A."/>
            <person name="Kudrna D."/>
            <person name="Bomhoff M."/>
            <person name="Boyd L."/>
            <person name="Currie J."/>
            <person name="Angelova A."/>
            <person name="Collura K."/>
            <person name="Wissotski M."/>
            <person name="Ashley E."/>
            <person name="Morrow D."/>
            <person name="Fernandes J."/>
            <person name="Walbot V."/>
            <person name="Yu Y."/>
        </authorList>
    </citation>
    <scope>NUCLEOTIDE SEQUENCE</scope>
    <source>
        <strain evidence="2">B73</strain>
    </source>
</reference>
<proteinExistence type="evidence at transcript level"/>
<evidence type="ECO:0000313" key="2">
    <source>
        <dbReference type="EMBL" id="ACR35603.1"/>
    </source>
</evidence>
<organism evidence="2">
    <name type="scientific">Zea mays</name>
    <name type="common">Maize</name>
    <dbReference type="NCBI Taxonomy" id="4577"/>
    <lineage>
        <taxon>Eukaryota</taxon>
        <taxon>Viridiplantae</taxon>
        <taxon>Streptophyta</taxon>
        <taxon>Embryophyta</taxon>
        <taxon>Tracheophyta</taxon>
        <taxon>Spermatophyta</taxon>
        <taxon>Magnoliopsida</taxon>
        <taxon>Liliopsida</taxon>
        <taxon>Poales</taxon>
        <taxon>Poaceae</taxon>
        <taxon>PACMAD clade</taxon>
        <taxon>Panicoideae</taxon>
        <taxon>Andropogonodae</taxon>
        <taxon>Andropogoneae</taxon>
        <taxon>Tripsacinae</taxon>
        <taxon>Zea</taxon>
    </lineage>
</organism>
<name>C4J353_MAIZE</name>